<sequence>MLANSAGVDNGEPPIEALRLHDLRHTAARLMLASGMDMHQVATALGHAGSSITVEVYAHLLPSEVVPSSERDDALMAEERTRAQEPVERVRILRRAWAGDDGTSERDLVVESRGRARGSTTKSAIRGGAGRRLFLGFAGAAPLEGAEG</sequence>
<reference evidence="4" key="1">
    <citation type="journal article" date="2019" name="Int. J. Syst. Evol. Microbiol.">
        <title>The Global Catalogue of Microorganisms (GCM) 10K type strain sequencing project: providing services to taxonomists for standard genome sequencing and annotation.</title>
        <authorList>
            <consortium name="The Broad Institute Genomics Platform"/>
            <consortium name="The Broad Institute Genome Sequencing Center for Infectious Disease"/>
            <person name="Wu L."/>
            <person name="Ma J."/>
        </authorList>
    </citation>
    <scope>NUCLEOTIDE SEQUENCE [LARGE SCALE GENOMIC DNA]</scope>
    <source>
        <strain evidence="4">CGMCC 4.7317</strain>
    </source>
</reference>
<keyword evidence="4" id="KW-1185">Reference proteome</keyword>
<dbReference type="RefSeq" id="WP_386763508.1">
    <property type="nucleotide sequence ID" value="NZ_JBHSTI010000002.1"/>
</dbReference>
<dbReference type="Gene3D" id="1.10.443.10">
    <property type="entry name" value="Intergrase catalytic core"/>
    <property type="match status" value="1"/>
</dbReference>
<feature type="domain" description="Tyr recombinase" evidence="2">
    <location>
        <begin position="1"/>
        <end position="77"/>
    </location>
</feature>
<evidence type="ECO:0000256" key="1">
    <source>
        <dbReference type="ARBA" id="ARBA00023172"/>
    </source>
</evidence>
<gene>
    <name evidence="3" type="ORF">ACFQGU_01130</name>
</gene>
<evidence type="ECO:0000313" key="3">
    <source>
        <dbReference type="EMBL" id="MFC6236463.1"/>
    </source>
</evidence>
<evidence type="ECO:0000313" key="4">
    <source>
        <dbReference type="Proteomes" id="UP001596138"/>
    </source>
</evidence>
<dbReference type="SUPFAM" id="SSF56349">
    <property type="entry name" value="DNA breaking-rejoining enzymes"/>
    <property type="match status" value="1"/>
</dbReference>
<dbReference type="InterPro" id="IPR013762">
    <property type="entry name" value="Integrase-like_cat_sf"/>
</dbReference>
<accession>A0ABW1SVN6</accession>
<dbReference type="EMBL" id="JBHSTI010000002">
    <property type="protein sequence ID" value="MFC6236463.1"/>
    <property type="molecule type" value="Genomic_DNA"/>
</dbReference>
<dbReference type="InterPro" id="IPR002104">
    <property type="entry name" value="Integrase_catalytic"/>
</dbReference>
<dbReference type="InterPro" id="IPR011010">
    <property type="entry name" value="DNA_brk_join_enz"/>
</dbReference>
<proteinExistence type="predicted"/>
<keyword evidence="1" id="KW-0233">DNA recombination</keyword>
<protein>
    <submittedName>
        <fullName evidence="3">Tyrosine-type recombinase/integrase</fullName>
    </submittedName>
</protein>
<dbReference type="PROSITE" id="PS51898">
    <property type="entry name" value="TYR_RECOMBINASE"/>
    <property type="match status" value="1"/>
</dbReference>
<comment type="caution">
    <text evidence="3">The sequence shown here is derived from an EMBL/GenBank/DDBJ whole genome shotgun (WGS) entry which is preliminary data.</text>
</comment>
<organism evidence="3 4">
    <name type="scientific">Longivirga aurantiaca</name>
    <dbReference type="NCBI Taxonomy" id="1837743"/>
    <lineage>
        <taxon>Bacteria</taxon>
        <taxon>Bacillati</taxon>
        <taxon>Actinomycetota</taxon>
        <taxon>Actinomycetes</taxon>
        <taxon>Sporichthyales</taxon>
        <taxon>Sporichthyaceae</taxon>
        <taxon>Longivirga</taxon>
    </lineage>
</organism>
<name>A0ABW1SVN6_9ACTN</name>
<dbReference type="Pfam" id="PF00589">
    <property type="entry name" value="Phage_integrase"/>
    <property type="match status" value="1"/>
</dbReference>
<dbReference type="Proteomes" id="UP001596138">
    <property type="component" value="Unassembled WGS sequence"/>
</dbReference>
<evidence type="ECO:0000259" key="2">
    <source>
        <dbReference type="PROSITE" id="PS51898"/>
    </source>
</evidence>